<dbReference type="PROSITE" id="PS51725">
    <property type="entry name" value="ABM"/>
    <property type="match status" value="1"/>
</dbReference>
<dbReference type="PANTHER" id="PTHR33336">
    <property type="entry name" value="QUINOL MONOOXYGENASE YGIN-RELATED"/>
    <property type="match status" value="1"/>
</dbReference>
<dbReference type="PANTHER" id="PTHR33336:SF3">
    <property type="entry name" value="ABM DOMAIN-CONTAINING PROTEIN"/>
    <property type="match status" value="1"/>
</dbReference>
<name>A0A7X2IKS8_9BURK</name>
<keyword evidence="2" id="KW-0560">Oxidoreductase</keyword>
<dbReference type="Pfam" id="PF03992">
    <property type="entry name" value="ABM"/>
    <property type="match status" value="1"/>
</dbReference>
<dbReference type="SUPFAM" id="SSF54909">
    <property type="entry name" value="Dimeric alpha+beta barrel"/>
    <property type="match status" value="1"/>
</dbReference>
<dbReference type="GO" id="GO:0004497">
    <property type="term" value="F:monooxygenase activity"/>
    <property type="evidence" value="ECO:0007669"/>
    <property type="project" value="UniProtKB-KW"/>
</dbReference>
<dbReference type="InterPro" id="IPR007138">
    <property type="entry name" value="ABM_dom"/>
</dbReference>
<dbReference type="EMBL" id="WKJJ01000004">
    <property type="protein sequence ID" value="MRV71664.1"/>
    <property type="molecule type" value="Genomic_DNA"/>
</dbReference>
<evidence type="ECO:0000313" key="2">
    <source>
        <dbReference type="EMBL" id="MRV71664.1"/>
    </source>
</evidence>
<sequence length="101" mass="11133">MIAISARITLAPEFTDAFSDAAAAIIAPTRKEAGCNYYAFGRDLEESNVILISEEWASEQALLDHLKSPHITDFLRKTQSMTMLGFDVKKYRVSSVGGMDS</sequence>
<evidence type="ECO:0000313" key="3">
    <source>
        <dbReference type="Proteomes" id="UP000446768"/>
    </source>
</evidence>
<dbReference type="AlphaFoldDB" id="A0A7X2IKS8"/>
<keyword evidence="2" id="KW-0503">Monooxygenase</keyword>
<dbReference type="RefSeq" id="WP_154372378.1">
    <property type="nucleotide sequence ID" value="NZ_WKJJ01000004.1"/>
</dbReference>
<accession>A0A7X2IKS8</accession>
<protein>
    <submittedName>
        <fullName evidence="2">Antibiotic biosynthesis monooxygenase</fullName>
    </submittedName>
</protein>
<comment type="caution">
    <text evidence="2">The sequence shown here is derived from an EMBL/GenBank/DDBJ whole genome shotgun (WGS) entry which is preliminary data.</text>
</comment>
<evidence type="ECO:0000259" key="1">
    <source>
        <dbReference type="PROSITE" id="PS51725"/>
    </source>
</evidence>
<feature type="domain" description="ABM" evidence="1">
    <location>
        <begin position="2"/>
        <end position="93"/>
    </location>
</feature>
<organism evidence="2 3">
    <name type="scientific">Pseudoduganella rivuli</name>
    <dbReference type="NCBI Taxonomy" id="2666085"/>
    <lineage>
        <taxon>Bacteria</taxon>
        <taxon>Pseudomonadati</taxon>
        <taxon>Pseudomonadota</taxon>
        <taxon>Betaproteobacteria</taxon>
        <taxon>Burkholderiales</taxon>
        <taxon>Oxalobacteraceae</taxon>
        <taxon>Telluria group</taxon>
        <taxon>Pseudoduganella</taxon>
    </lineage>
</organism>
<dbReference type="Proteomes" id="UP000446768">
    <property type="component" value="Unassembled WGS sequence"/>
</dbReference>
<keyword evidence="3" id="KW-1185">Reference proteome</keyword>
<proteinExistence type="predicted"/>
<dbReference type="InterPro" id="IPR011008">
    <property type="entry name" value="Dimeric_a/b-barrel"/>
</dbReference>
<gene>
    <name evidence="2" type="ORF">GJ700_07985</name>
</gene>
<dbReference type="InterPro" id="IPR050744">
    <property type="entry name" value="AI-2_Isomerase_LsrG"/>
</dbReference>
<reference evidence="2 3" key="1">
    <citation type="submission" date="2019-11" db="EMBL/GenBank/DDBJ databases">
        <title>Novel species isolated from a subtropical stream in China.</title>
        <authorList>
            <person name="Lu H."/>
        </authorList>
    </citation>
    <scope>NUCLEOTIDE SEQUENCE [LARGE SCALE GENOMIC DNA]</scope>
    <source>
        <strain evidence="2 3">FT92W</strain>
    </source>
</reference>
<dbReference type="Gene3D" id="3.30.70.100">
    <property type="match status" value="1"/>
</dbReference>